<evidence type="ECO:0000313" key="2">
    <source>
        <dbReference type="Proteomes" id="UP000327013"/>
    </source>
</evidence>
<sequence length="74" mass="8656">MAAIPGDVSLEYVRSNFQSELLFEKELSRNDLEKIYLPPSDVSKICPHQRTPTELLFYDPGMTSWKTDLKKNHW</sequence>
<dbReference type="Proteomes" id="UP000327013">
    <property type="component" value="Chromosome 8"/>
</dbReference>
<dbReference type="AlphaFoldDB" id="A0A5N6RRB9"/>
<accession>A0A5N6RRB9</accession>
<organism evidence="1 2">
    <name type="scientific">Carpinus fangiana</name>
    <dbReference type="NCBI Taxonomy" id="176857"/>
    <lineage>
        <taxon>Eukaryota</taxon>
        <taxon>Viridiplantae</taxon>
        <taxon>Streptophyta</taxon>
        <taxon>Embryophyta</taxon>
        <taxon>Tracheophyta</taxon>
        <taxon>Spermatophyta</taxon>
        <taxon>Magnoliopsida</taxon>
        <taxon>eudicotyledons</taxon>
        <taxon>Gunneridae</taxon>
        <taxon>Pentapetalae</taxon>
        <taxon>rosids</taxon>
        <taxon>fabids</taxon>
        <taxon>Fagales</taxon>
        <taxon>Betulaceae</taxon>
        <taxon>Carpinus</taxon>
    </lineage>
</organism>
<reference evidence="1 2" key="1">
    <citation type="submission" date="2019-06" db="EMBL/GenBank/DDBJ databases">
        <title>A chromosomal-level reference genome of Carpinus fangiana (Coryloideae, Betulaceae).</title>
        <authorList>
            <person name="Yang X."/>
            <person name="Wang Z."/>
            <person name="Zhang L."/>
            <person name="Hao G."/>
            <person name="Liu J."/>
            <person name="Yang Y."/>
        </authorList>
    </citation>
    <scope>NUCLEOTIDE SEQUENCE [LARGE SCALE GENOMIC DNA]</scope>
    <source>
        <strain evidence="1">Cfa_2016G</strain>
        <tissue evidence="1">Leaf</tissue>
    </source>
</reference>
<dbReference type="EMBL" id="CM017328">
    <property type="protein sequence ID" value="KAE8123901.1"/>
    <property type="molecule type" value="Genomic_DNA"/>
</dbReference>
<keyword evidence="2" id="KW-1185">Reference proteome</keyword>
<proteinExistence type="predicted"/>
<gene>
    <name evidence="1" type="ORF">FH972_018820</name>
</gene>
<protein>
    <submittedName>
        <fullName evidence="1">Uncharacterized protein</fullName>
    </submittedName>
</protein>
<name>A0A5N6RRB9_9ROSI</name>
<evidence type="ECO:0000313" key="1">
    <source>
        <dbReference type="EMBL" id="KAE8123901.1"/>
    </source>
</evidence>